<dbReference type="SUPFAM" id="SSF57850">
    <property type="entry name" value="RING/U-box"/>
    <property type="match status" value="1"/>
</dbReference>
<proteinExistence type="predicted"/>
<keyword evidence="1" id="KW-0479">Metal-binding</keyword>
<organism evidence="3 4">
    <name type="scientific">Striga asiatica</name>
    <name type="common">Asiatic witchweed</name>
    <name type="synonym">Buchnera asiatica</name>
    <dbReference type="NCBI Taxonomy" id="4170"/>
    <lineage>
        <taxon>Eukaryota</taxon>
        <taxon>Viridiplantae</taxon>
        <taxon>Streptophyta</taxon>
        <taxon>Embryophyta</taxon>
        <taxon>Tracheophyta</taxon>
        <taxon>Spermatophyta</taxon>
        <taxon>Magnoliopsida</taxon>
        <taxon>eudicotyledons</taxon>
        <taxon>Gunneridae</taxon>
        <taxon>Pentapetalae</taxon>
        <taxon>asterids</taxon>
        <taxon>lamiids</taxon>
        <taxon>Lamiales</taxon>
        <taxon>Orobanchaceae</taxon>
        <taxon>Buchnereae</taxon>
        <taxon>Striga</taxon>
    </lineage>
</organism>
<keyword evidence="1" id="KW-0862">Zinc</keyword>
<name>A0A5A7PXD4_STRAF</name>
<evidence type="ECO:0000256" key="1">
    <source>
        <dbReference type="PROSITE-ProRule" id="PRU00175"/>
    </source>
</evidence>
<accession>A0A5A7PXD4</accession>
<keyword evidence="1" id="KW-0863">Zinc-finger</keyword>
<dbReference type="InterPro" id="IPR001841">
    <property type="entry name" value="Znf_RING"/>
</dbReference>
<dbReference type="GO" id="GO:0008270">
    <property type="term" value="F:zinc ion binding"/>
    <property type="evidence" value="ECO:0007669"/>
    <property type="project" value="UniProtKB-KW"/>
</dbReference>
<keyword evidence="4" id="KW-1185">Reference proteome</keyword>
<comment type="caution">
    <text evidence="3">The sequence shown here is derived from an EMBL/GenBank/DDBJ whole genome shotgun (WGS) entry which is preliminary data.</text>
</comment>
<dbReference type="InterPro" id="IPR013083">
    <property type="entry name" value="Znf_RING/FYVE/PHD"/>
</dbReference>
<dbReference type="Proteomes" id="UP000325081">
    <property type="component" value="Unassembled WGS sequence"/>
</dbReference>
<dbReference type="PROSITE" id="PS50089">
    <property type="entry name" value="ZF_RING_2"/>
    <property type="match status" value="1"/>
</dbReference>
<evidence type="ECO:0000259" key="2">
    <source>
        <dbReference type="PROSITE" id="PS50089"/>
    </source>
</evidence>
<dbReference type="SMART" id="SM00184">
    <property type="entry name" value="RING"/>
    <property type="match status" value="1"/>
</dbReference>
<feature type="domain" description="RING-type" evidence="2">
    <location>
        <begin position="70"/>
        <end position="112"/>
    </location>
</feature>
<dbReference type="EMBL" id="BKCP01005394">
    <property type="protein sequence ID" value="GER37533.1"/>
    <property type="molecule type" value="Genomic_DNA"/>
</dbReference>
<dbReference type="AlphaFoldDB" id="A0A5A7PXD4"/>
<dbReference type="Gene3D" id="3.30.40.10">
    <property type="entry name" value="Zinc/RING finger domain, C3HC4 (zinc finger)"/>
    <property type="match status" value="1"/>
</dbReference>
<dbReference type="PANTHER" id="PTHR10579:SF47">
    <property type="entry name" value="OS09G0298500 PROTEIN"/>
    <property type="match status" value="1"/>
</dbReference>
<sequence length="439" mass="47713">MGGASWKLKKAAKKIFGLRTCASLCNTQALVVHKSPVSCSINSCENTKVSSENPAQGISSSSPCSNKNLCTICLDPLTGGRAIFTAQCTHAFHFSCITSNISHGSLTCPICRAHWTQLPKTPRTHCPVHNTAAREIGPFRRIRCPVETGPTTASRARLSFSLLNHPSTGFCYLRVKLDHRPPIDLVLVVDDSTVEPRHLSLVKRAMALVVSSLGPTDRLAIAARSGVSALRSMTPCGKRIALRIVDRLSCAGGPADERLAEEVLEGRYRKNPQTCVVRLTWGPHGPHEGLVSEDSSVVVRRLGFGLGGCGGSSAEVLNEFEGFLARTIGGLAEDIRLRIGNRGVIVRIGEMRGGEERNIPVCLDKCGRMRVEYSYSEGSSCVKTGDVVGIEGDKWYVDCDGVVVDRSSRNYGNWGFDDNDDGDEFTPRRLSRHLHGMWP</sequence>
<dbReference type="Pfam" id="PF17123">
    <property type="entry name" value="zf-RING_11"/>
    <property type="match status" value="1"/>
</dbReference>
<evidence type="ECO:0000313" key="3">
    <source>
        <dbReference type="EMBL" id="GER37533.1"/>
    </source>
</evidence>
<dbReference type="OrthoDB" id="46583at2759"/>
<evidence type="ECO:0000313" key="4">
    <source>
        <dbReference type="Proteomes" id="UP000325081"/>
    </source>
</evidence>
<dbReference type="PANTHER" id="PTHR10579">
    <property type="entry name" value="CALCIUM-ACTIVATED CHLORIDE CHANNEL REGULATOR"/>
    <property type="match status" value="1"/>
</dbReference>
<protein>
    <submittedName>
        <fullName evidence="3">Zinc finger</fullName>
    </submittedName>
</protein>
<dbReference type="SUPFAM" id="SSF53300">
    <property type="entry name" value="vWA-like"/>
    <property type="match status" value="1"/>
</dbReference>
<dbReference type="InterPro" id="IPR051266">
    <property type="entry name" value="CLCR"/>
</dbReference>
<dbReference type="InterPro" id="IPR036465">
    <property type="entry name" value="vWFA_dom_sf"/>
</dbReference>
<gene>
    <name evidence="3" type="ORF">STAS_13948</name>
</gene>
<reference evidence="4" key="1">
    <citation type="journal article" date="2019" name="Curr. Biol.">
        <title>Genome Sequence of Striga asiatica Provides Insight into the Evolution of Plant Parasitism.</title>
        <authorList>
            <person name="Yoshida S."/>
            <person name="Kim S."/>
            <person name="Wafula E.K."/>
            <person name="Tanskanen J."/>
            <person name="Kim Y.M."/>
            <person name="Honaas L."/>
            <person name="Yang Z."/>
            <person name="Spallek T."/>
            <person name="Conn C.E."/>
            <person name="Ichihashi Y."/>
            <person name="Cheong K."/>
            <person name="Cui S."/>
            <person name="Der J.P."/>
            <person name="Gundlach H."/>
            <person name="Jiao Y."/>
            <person name="Hori C."/>
            <person name="Ishida J.K."/>
            <person name="Kasahara H."/>
            <person name="Kiba T."/>
            <person name="Kim M.S."/>
            <person name="Koo N."/>
            <person name="Laohavisit A."/>
            <person name="Lee Y.H."/>
            <person name="Lumba S."/>
            <person name="McCourt P."/>
            <person name="Mortimer J.C."/>
            <person name="Mutuku J.M."/>
            <person name="Nomura T."/>
            <person name="Sasaki-Sekimoto Y."/>
            <person name="Seto Y."/>
            <person name="Wang Y."/>
            <person name="Wakatake T."/>
            <person name="Sakakibara H."/>
            <person name="Demura T."/>
            <person name="Yamaguchi S."/>
            <person name="Yoneyama K."/>
            <person name="Manabe R.I."/>
            <person name="Nelson D.C."/>
            <person name="Schulman A.H."/>
            <person name="Timko M.P."/>
            <person name="dePamphilis C.W."/>
            <person name="Choi D."/>
            <person name="Shirasu K."/>
        </authorList>
    </citation>
    <scope>NUCLEOTIDE SEQUENCE [LARGE SCALE GENOMIC DNA]</scope>
    <source>
        <strain evidence="4">cv. UVA1</strain>
    </source>
</reference>